<dbReference type="Proteomes" id="UP000298340">
    <property type="component" value="Unassembled WGS sequence"/>
</dbReference>
<accession>A0A4Y7UEF6</accession>
<sequence>MENRIAIYGAYGHTGKFILAELFRQGYKNLILSGRDHEKLTLLHQEYPDLEIKAADLHDPKTLDDAFSGAKIIINCAGPYLDTAKPIIEAALRSGSHYIDLSAEQKAVLDVFEQFAEPAKNNKILIIPAAAFYGGLADLISTALTQDWNEIDEINVYIGLDSWHPTKGTRLTGDRNHYKRLTFKDNRLQELEAGISKEWDFKNPIGIKEVVALPLSEIITISRHLNVNTINTFLSQNSLDDLRNNDTPEPKPVDSKNRSSQQFCVEVIAVKSNIRRTISAQGQDIYAVTAPLITESIKRILSGSTKKNGVTTMGEVFDASDFLKSLNDDDIKITAIEESTLN</sequence>
<evidence type="ECO:0000313" key="6">
    <source>
        <dbReference type="Proteomes" id="UP000298340"/>
    </source>
</evidence>
<dbReference type="PANTHER" id="PTHR43781:SF1">
    <property type="entry name" value="SACCHAROPINE DEHYDROGENASE"/>
    <property type="match status" value="1"/>
</dbReference>
<dbReference type="AlphaFoldDB" id="A0A4Y7UEF6"/>
<dbReference type="Pfam" id="PF03435">
    <property type="entry name" value="Sacchrp_dh_NADP"/>
    <property type="match status" value="1"/>
</dbReference>
<dbReference type="EMBL" id="QWDN01000002">
    <property type="protein sequence ID" value="TEB44766.1"/>
    <property type="molecule type" value="Genomic_DNA"/>
</dbReference>
<dbReference type="OrthoDB" id="623995at2"/>
<dbReference type="EMBL" id="SLWA01000002">
    <property type="protein sequence ID" value="TCN59462.1"/>
    <property type="molecule type" value="Genomic_DNA"/>
</dbReference>
<feature type="compositionally biased region" description="Basic and acidic residues" evidence="1">
    <location>
        <begin position="240"/>
        <end position="257"/>
    </location>
</feature>
<evidence type="ECO:0000259" key="2">
    <source>
        <dbReference type="Pfam" id="PF03435"/>
    </source>
</evidence>
<reference evidence="3" key="3">
    <citation type="submission" date="2019-03" db="EMBL/GenBank/DDBJ databases">
        <authorList>
            <person name="Whitman W."/>
            <person name="Huntemann M."/>
            <person name="Clum A."/>
            <person name="Pillay M."/>
            <person name="Palaniappan K."/>
            <person name="Varghese N."/>
            <person name="Mikhailova N."/>
            <person name="Stamatis D."/>
            <person name="Reddy T."/>
            <person name="Daum C."/>
            <person name="Shapiro N."/>
            <person name="Ivanova N."/>
            <person name="Kyrpides N."/>
            <person name="Woyke T."/>
        </authorList>
    </citation>
    <scope>NUCLEOTIDE SEQUENCE</scope>
    <source>
        <strain evidence="3">P5626</strain>
    </source>
</reference>
<proteinExistence type="predicted"/>
<dbReference type="PANTHER" id="PTHR43781">
    <property type="entry name" value="SACCHAROPINE DEHYDROGENASE"/>
    <property type="match status" value="1"/>
</dbReference>
<feature type="domain" description="Saccharopine dehydrogenase NADP binding" evidence="2">
    <location>
        <begin position="5"/>
        <end position="115"/>
    </location>
</feature>
<feature type="region of interest" description="Disordered" evidence="1">
    <location>
        <begin position="238"/>
        <end position="258"/>
    </location>
</feature>
<keyword evidence="5" id="KW-1185">Reference proteome</keyword>
<protein>
    <submittedName>
        <fullName evidence="3 4">Saccharopine dehydrogenase</fullName>
    </submittedName>
</protein>
<reference evidence="4 6" key="2">
    <citation type="journal article" date="2018" name="Syst. Appl. Microbiol.">
        <title>Flavobacterium circumlabens sp. nov. and Flavobacterium cupreum sp. nov., two psychrotrophic species isolated from Antarctic environmental samples.</title>
        <authorList>
            <person name="Kralova S."/>
            <person name="Busse H.J."/>
            <person name="Svec P."/>
            <person name="Maslanova I."/>
            <person name="Stankova E."/>
            <person name="Bartak M."/>
            <person name="Sedlacek I."/>
        </authorList>
    </citation>
    <scope>NUCLEOTIDE SEQUENCE [LARGE SCALE GENOMIC DNA]</scope>
    <source>
        <strain evidence="4 6">CCM 8828</strain>
    </source>
</reference>
<evidence type="ECO:0000313" key="5">
    <source>
        <dbReference type="Proteomes" id="UP000295270"/>
    </source>
</evidence>
<dbReference type="RefSeq" id="WP_132033344.1">
    <property type="nucleotide sequence ID" value="NZ_QWDN01000002.1"/>
</dbReference>
<name>A0A4Y7UEF6_9FLAO</name>
<evidence type="ECO:0000313" key="4">
    <source>
        <dbReference type="EMBL" id="TEB44766.1"/>
    </source>
</evidence>
<organism evidence="4 6">
    <name type="scientific">Flavobacterium circumlabens</name>
    <dbReference type="NCBI Taxonomy" id="2133765"/>
    <lineage>
        <taxon>Bacteria</taxon>
        <taxon>Pseudomonadati</taxon>
        <taxon>Bacteroidota</taxon>
        <taxon>Flavobacteriia</taxon>
        <taxon>Flavobacteriales</taxon>
        <taxon>Flavobacteriaceae</taxon>
        <taxon>Flavobacterium</taxon>
    </lineage>
</organism>
<reference evidence="3 5" key="1">
    <citation type="journal article" date="2015" name="Stand. Genomic Sci.">
        <title>Genomic Encyclopedia of Bacterial and Archaeal Type Strains, Phase III: the genomes of soil and plant-associated and newly described type strains.</title>
        <authorList>
            <person name="Whitman W.B."/>
            <person name="Woyke T."/>
            <person name="Klenk H.P."/>
            <person name="Zhou Y."/>
            <person name="Lilburn T.G."/>
            <person name="Beck B.J."/>
            <person name="De Vos P."/>
            <person name="Vandamme P."/>
            <person name="Eisen J.A."/>
            <person name="Garrity G."/>
            <person name="Hugenholtz P."/>
            <person name="Kyrpides N.C."/>
        </authorList>
    </citation>
    <scope>NUCLEOTIDE SEQUENCE [LARGE SCALE GENOMIC DNA]</scope>
    <source>
        <strain evidence="3 5">P5626</strain>
    </source>
</reference>
<evidence type="ECO:0000313" key="3">
    <source>
        <dbReference type="EMBL" id="TCN59462.1"/>
    </source>
</evidence>
<dbReference type="InterPro" id="IPR005097">
    <property type="entry name" value="Sacchrp_dh_NADP-bd"/>
</dbReference>
<gene>
    <name evidence="4" type="ORF">D0809_06075</name>
    <name evidence="3" type="ORF">EV142_10279</name>
</gene>
<dbReference type="Proteomes" id="UP000295270">
    <property type="component" value="Unassembled WGS sequence"/>
</dbReference>
<comment type="caution">
    <text evidence="4">The sequence shown here is derived from an EMBL/GenBank/DDBJ whole genome shotgun (WGS) entry which is preliminary data.</text>
</comment>
<dbReference type="Gene3D" id="3.40.50.720">
    <property type="entry name" value="NAD(P)-binding Rossmann-like Domain"/>
    <property type="match status" value="1"/>
</dbReference>
<dbReference type="InterPro" id="IPR036291">
    <property type="entry name" value="NAD(P)-bd_dom_sf"/>
</dbReference>
<dbReference type="SUPFAM" id="SSF51735">
    <property type="entry name" value="NAD(P)-binding Rossmann-fold domains"/>
    <property type="match status" value="1"/>
</dbReference>
<evidence type="ECO:0000256" key="1">
    <source>
        <dbReference type="SAM" id="MobiDB-lite"/>
    </source>
</evidence>